<keyword evidence="12" id="KW-0963">Cytoplasm</keyword>
<comment type="pathway">
    <text evidence="1 12">Purine metabolism; IMP biosynthesis via de novo pathway; 5-amino-1-(5-phospho-D-ribosyl)imidazole from N(2)-formyl-N(1)-(5-phospho-D-ribosyl)glycinamide: step 2/2.</text>
</comment>
<dbReference type="InterPro" id="IPR016188">
    <property type="entry name" value="PurM-like_N"/>
</dbReference>
<comment type="similarity">
    <text evidence="2 12">Belongs to the AIR synthase family.</text>
</comment>
<dbReference type="CDD" id="cd02196">
    <property type="entry name" value="PurM"/>
    <property type="match status" value="1"/>
</dbReference>
<evidence type="ECO:0000256" key="1">
    <source>
        <dbReference type="ARBA" id="ARBA00004686"/>
    </source>
</evidence>
<evidence type="ECO:0000256" key="4">
    <source>
        <dbReference type="ARBA" id="ARBA00020367"/>
    </source>
</evidence>
<evidence type="ECO:0000313" key="16">
    <source>
        <dbReference type="Proteomes" id="UP000016649"/>
    </source>
</evidence>
<dbReference type="HAMAP" id="MF_00741">
    <property type="entry name" value="AIRS"/>
    <property type="match status" value="1"/>
</dbReference>
<proteinExistence type="inferred from homology"/>
<keyword evidence="6 12" id="KW-0547">Nucleotide-binding</keyword>
<evidence type="ECO:0000256" key="12">
    <source>
        <dbReference type="HAMAP-Rule" id="MF_00741"/>
    </source>
</evidence>
<evidence type="ECO:0000256" key="8">
    <source>
        <dbReference type="ARBA" id="ARBA00031908"/>
    </source>
</evidence>
<sequence length="346" mass="37915">MMALTYKSAGVDKNEGYNEVNLIKKFITKTYTKGVISELGGFSGLFELNKNDYEQPVLVSGTDGVGTKVKIAQIADIHNTIGIDCVAMCVNDILCQGAKPLFFLDYIATGKLIAQKMASIVEGVANGCMQAGAALIGGETAEMPGIYKENDYDLAGFCVGIADKTKIIDGKKNIKKGNIILALPSSGVHSNGFSLIRKIIFDHKNIPLNTYIEELQKTLQEELLTPTKIYAKAVLAVLEKHKINGLCHITGGGIYENVPRVLSENLDAKLYESKLPQKKIFELLRQWADISKEEMFGTFNMGIGMLLFVEKEDAEPIKSILKNLNEQVYEVGEVIEGNARVILQEG</sequence>
<dbReference type="InterPro" id="IPR036676">
    <property type="entry name" value="PurM-like_C_sf"/>
</dbReference>
<dbReference type="InterPro" id="IPR010918">
    <property type="entry name" value="PurM-like_C_dom"/>
</dbReference>
<dbReference type="InterPro" id="IPR036921">
    <property type="entry name" value="PurM-like_N_sf"/>
</dbReference>
<evidence type="ECO:0000256" key="9">
    <source>
        <dbReference type="ARBA" id="ARBA00032931"/>
    </source>
</evidence>
<dbReference type="EC" id="6.3.3.1" evidence="3 12"/>
<keyword evidence="12" id="KW-0658">Purine biosynthesis</keyword>
<feature type="domain" description="PurM-like C-terminal" evidence="14">
    <location>
        <begin position="175"/>
        <end position="338"/>
    </location>
</feature>
<evidence type="ECO:0000259" key="13">
    <source>
        <dbReference type="Pfam" id="PF00586"/>
    </source>
</evidence>
<dbReference type="InterPro" id="IPR004733">
    <property type="entry name" value="PurM_cligase"/>
</dbReference>
<name>A0ABN0P0V5_TRELE</name>
<feature type="domain" description="PurM-like N-terminal" evidence="13">
    <location>
        <begin position="57"/>
        <end position="162"/>
    </location>
</feature>
<comment type="subcellular location">
    <subcellularLocation>
        <location evidence="12">Cytoplasm</location>
    </subcellularLocation>
</comment>
<comment type="caution">
    <text evidence="15">The sequence shown here is derived from an EMBL/GenBank/DDBJ whole genome shotgun (WGS) entry which is preliminary data.</text>
</comment>
<dbReference type="Pfam" id="PF02769">
    <property type="entry name" value="AIRS_C"/>
    <property type="match status" value="1"/>
</dbReference>
<evidence type="ECO:0000313" key="15">
    <source>
        <dbReference type="EMBL" id="ERJ94107.1"/>
    </source>
</evidence>
<gene>
    <name evidence="12" type="primary">purM</name>
    <name evidence="15" type="ORF">HMPREF9193_00462</name>
</gene>
<dbReference type="PANTHER" id="PTHR10520">
    <property type="entry name" value="TRIFUNCTIONAL PURINE BIOSYNTHETIC PROTEIN ADENOSINE-3-RELATED"/>
    <property type="match status" value="1"/>
</dbReference>
<organism evidence="15 16">
    <name type="scientific">Treponema lecithinolyticum ATCC 700332</name>
    <dbReference type="NCBI Taxonomy" id="1321815"/>
    <lineage>
        <taxon>Bacteria</taxon>
        <taxon>Pseudomonadati</taxon>
        <taxon>Spirochaetota</taxon>
        <taxon>Spirochaetia</taxon>
        <taxon>Spirochaetales</taxon>
        <taxon>Treponemataceae</taxon>
        <taxon>Treponema</taxon>
    </lineage>
</organism>
<accession>A0ABN0P0V5</accession>
<evidence type="ECO:0000256" key="11">
    <source>
        <dbReference type="ARBA" id="ARBA00049057"/>
    </source>
</evidence>
<dbReference type="SUPFAM" id="SSF56042">
    <property type="entry name" value="PurM C-terminal domain-like"/>
    <property type="match status" value="1"/>
</dbReference>
<evidence type="ECO:0000256" key="5">
    <source>
        <dbReference type="ARBA" id="ARBA00022598"/>
    </source>
</evidence>
<evidence type="ECO:0000256" key="7">
    <source>
        <dbReference type="ARBA" id="ARBA00022840"/>
    </source>
</evidence>
<dbReference type="Proteomes" id="UP000016649">
    <property type="component" value="Unassembled WGS sequence"/>
</dbReference>
<dbReference type="Gene3D" id="3.90.650.10">
    <property type="entry name" value="PurM-like C-terminal domain"/>
    <property type="match status" value="1"/>
</dbReference>
<keyword evidence="5 12" id="KW-0436">Ligase</keyword>
<dbReference type="Pfam" id="PF00586">
    <property type="entry name" value="AIRS"/>
    <property type="match status" value="1"/>
</dbReference>
<evidence type="ECO:0000259" key="14">
    <source>
        <dbReference type="Pfam" id="PF02769"/>
    </source>
</evidence>
<dbReference type="SUPFAM" id="SSF55326">
    <property type="entry name" value="PurM N-terminal domain-like"/>
    <property type="match status" value="1"/>
</dbReference>
<keyword evidence="7 12" id="KW-0067">ATP-binding</keyword>
<dbReference type="PANTHER" id="PTHR10520:SF12">
    <property type="entry name" value="TRIFUNCTIONAL PURINE BIOSYNTHETIC PROTEIN ADENOSINE-3"/>
    <property type="match status" value="1"/>
</dbReference>
<evidence type="ECO:0000256" key="3">
    <source>
        <dbReference type="ARBA" id="ARBA00013047"/>
    </source>
</evidence>
<reference evidence="15 16" key="1">
    <citation type="submission" date="2013-08" db="EMBL/GenBank/DDBJ databases">
        <authorList>
            <person name="Weinstock G."/>
            <person name="Sodergren E."/>
            <person name="Wylie T."/>
            <person name="Fulton L."/>
            <person name="Fulton R."/>
            <person name="Fronick C."/>
            <person name="O'Laughlin M."/>
            <person name="Godfrey J."/>
            <person name="Miner T."/>
            <person name="Herter B."/>
            <person name="Appelbaum E."/>
            <person name="Cordes M."/>
            <person name="Lek S."/>
            <person name="Wollam A."/>
            <person name="Pepin K.H."/>
            <person name="Palsikar V.B."/>
            <person name="Mitreva M."/>
            <person name="Wilson R.K."/>
        </authorList>
    </citation>
    <scope>NUCLEOTIDE SEQUENCE [LARGE SCALE GENOMIC DNA]</scope>
    <source>
        <strain evidence="15 16">ATCC 700332</strain>
    </source>
</reference>
<evidence type="ECO:0000256" key="10">
    <source>
        <dbReference type="ARBA" id="ARBA00033093"/>
    </source>
</evidence>
<dbReference type="EMBL" id="AWVH01000006">
    <property type="protein sequence ID" value="ERJ94107.1"/>
    <property type="molecule type" value="Genomic_DNA"/>
</dbReference>
<evidence type="ECO:0000256" key="6">
    <source>
        <dbReference type="ARBA" id="ARBA00022741"/>
    </source>
</evidence>
<comment type="catalytic activity">
    <reaction evidence="11 12">
        <text>2-formamido-N(1)-(5-O-phospho-beta-D-ribosyl)acetamidine + ATP = 5-amino-1-(5-phospho-beta-D-ribosyl)imidazole + ADP + phosphate + H(+)</text>
        <dbReference type="Rhea" id="RHEA:23032"/>
        <dbReference type="ChEBI" id="CHEBI:15378"/>
        <dbReference type="ChEBI" id="CHEBI:30616"/>
        <dbReference type="ChEBI" id="CHEBI:43474"/>
        <dbReference type="ChEBI" id="CHEBI:137981"/>
        <dbReference type="ChEBI" id="CHEBI:147287"/>
        <dbReference type="ChEBI" id="CHEBI:456216"/>
        <dbReference type="EC" id="6.3.3.1"/>
    </reaction>
</comment>
<evidence type="ECO:0000256" key="2">
    <source>
        <dbReference type="ARBA" id="ARBA00010280"/>
    </source>
</evidence>
<keyword evidence="16" id="KW-1185">Reference proteome</keyword>
<dbReference type="Gene3D" id="3.30.1330.10">
    <property type="entry name" value="PurM-like, N-terminal domain"/>
    <property type="match status" value="1"/>
</dbReference>
<dbReference type="NCBIfam" id="TIGR00878">
    <property type="entry name" value="purM"/>
    <property type="match status" value="1"/>
</dbReference>
<protein>
    <recommendedName>
        <fullName evidence="4 12">Phosphoribosylformylglycinamidine cyclo-ligase</fullName>
        <ecNumber evidence="3 12">6.3.3.1</ecNumber>
    </recommendedName>
    <alternativeName>
        <fullName evidence="9 12">AIR synthase</fullName>
    </alternativeName>
    <alternativeName>
        <fullName evidence="10 12">AIRS</fullName>
    </alternativeName>
    <alternativeName>
        <fullName evidence="8 12">Phosphoribosyl-aminoimidazole synthetase</fullName>
    </alternativeName>
</protein>